<dbReference type="Gene3D" id="2.60.120.920">
    <property type="match status" value="1"/>
</dbReference>
<reference evidence="10" key="2">
    <citation type="journal article" date="2013" name="Nat. Genet.">
        <title>The draft genomes of soft-shell turtle and green sea turtle yield insights into the development and evolution of the turtle-specific body plan.</title>
        <authorList>
            <person name="Wang Z."/>
            <person name="Pascual-Anaya J."/>
            <person name="Zadissa A."/>
            <person name="Li W."/>
            <person name="Niimura Y."/>
            <person name="Huang Z."/>
            <person name="Li C."/>
            <person name="White S."/>
            <person name="Xiong Z."/>
            <person name="Fang D."/>
            <person name="Wang B."/>
            <person name="Ming Y."/>
            <person name="Chen Y."/>
            <person name="Zheng Y."/>
            <person name="Kuraku S."/>
            <person name="Pignatelli M."/>
            <person name="Herrero J."/>
            <person name="Beal K."/>
            <person name="Nozawa M."/>
            <person name="Li Q."/>
            <person name="Wang J."/>
            <person name="Zhang H."/>
            <person name="Yu L."/>
            <person name="Shigenobu S."/>
            <person name="Wang J."/>
            <person name="Liu J."/>
            <person name="Flicek P."/>
            <person name="Searle S."/>
            <person name="Wang J."/>
            <person name="Kuratani S."/>
            <person name="Yin Y."/>
            <person name="Aken B."/>
            <person name="Zhang G."/>
            <person name="Irie N."/>
        </authorList>
    </citation>
    <scope>NUCLEOTIDE SEQUENCE [LARGE SCALE GENOMIC DNA]</scope>
    <source>
        <strain evidence="10">Daiwa-1</strain>
    </source>
</reference>
<dbReference type="Pfam" id="PF00622">
    <property type="entry name" value="SPRY"/>
    <property type="match status" value="1"/>
</dbReference>
<dbReference type="SUPFAM" id="SSF49899">
    <property type="entry name" value="Concanavalin A-like lectins/glucanases"/>
    <property type="match status" value="1"/>
</dbReference>
<dbReference type="HOGENOM" id="CLU_013137_0_3_1"/>
<dbReference type="SMART" id="SM00184">
    <property type="entry name" value="RING"/>
    <property type="match status" value="1"/>
</dbReference>
<evidence type="ECO:0000256" key="4">
    <source>
        <dbReference type="PROSITE-ProRule" id="PRU00024"/>
    </source>
</evidence>
<dbReference type="eggNOG" id="KOG2177">
    <property type="taxonomic scope" value="Eukaryota"/>
</dbReference>
<dbReference type="Pfam" id="PF00643">
    <property type="entry name" value="zf-B_box"/>
    <property type="match status" value="1"/>
</dbReference>
<evidence type="ECO:0000256" key="3">
    <source>
        <dbReference type="ARBA" id="ARBA00022833"/>
    </source>
</evidence>
<dbReference type="CDD" id="cd12888">
    <property type="entry name" value="SPRY_PRY_TRIM7_like"/>
    <property type="match status" value="1"/>
</dbReference>
<dbReference type="EMBL" id="AGCU01092480">
    <property type="status" value="NOT_ANNOTATED_CDS"/>
    <property type="molecule type" value="Genomic_DNA"/>
</dbReference>
<feature type="domain" description="B box-type" evidence="7">
    <location>
        <begin position="126"/>
        <end position="167"/>
    </location>
</feature>
<dbReference type="CDD" id="cd19762">
    <property type="entry name" value="Bbox2_TRIM7-like"/>
    <property type="match status" value="1"/>
</dbReference>
<dbReference type="EMBL" id="AGCU01092479">
    <property type="status" value="NOT_ANNOTATED_CDS"/>
    <property type="molecule type" value="Genomic_DNA"/>
</dbReference>
<keyword evidence="3" id="KW-0862">Zinc</keyword>
<dbReference type="PROSITE" id="PS50119">
    <property type="entry name" value="ZF_BBOX"/>
    <property type="match status" value="1"/>
</dbReference>
<evidence type="ECO:0000313" key="10">
    <source>
        <dbReference type="Proteomes" id="UP000007267"/>
    </source>
</evidence>
<dbReference type="OMA" id="CRESSHR"/>
<reference evidence="9" key="3">
    <citation type="submission" date="2025-08" db="UniProtKB">
        <authorList>
            <consortium name="Ensembl"/>
        </authorList>
    </citation>
    <scope>IDENTIFICATION</scope>
</reference>
<dbReference type="GO" id="GO:0008270">
    <property type="term" value="F:zinc ion binding"/>
    <property type="evidence" value="ECO:0007669"/>
    <property type="project" value="UniProtKB-KW"/>
</dbReference>
<dbReference type="InterPro" id="IPR017907">
    <property type="entry name" value="Znf_RING_CS"/>
</dbReference>
<dbReference type="SUPFAM" id="SSF57850">
    <property type="entry name" value="RING/U-box"/>
    <property type="match status" value="1"/>
</dbReference>
<dbReference type="PANTHER" id="PTHR24103">
    <property type="entry name" value="E3 UBIQUITIN-PROTEIN LIGASE TRIM"/>
    <property type="match status" value="1"/>
</dbReference>
<keyword evidence="5" id="KW-0175">Coiled coil</keyword>
<dbReference type="InterPro" id="IPR000315">
    <property type="entry name" value="Znf_B-box"/>
</dbReference>
<dbReference type="Proteomes" id="UP000007267">
    <property type="component" value="Unassembled WGS sequence"/>
</dbReference>
<evidence type="ECO:0000259" key="7">
    <source>
        <dbReference type="PROSITE" id="PS50119"/>
    </source>
</evidence>
<dbReference type="InterPro" id="IPR043136">
    <property type="entry name" value="B30.2/SPRY_sf"/>
</dbReference>
<dbReference type="Ensembl" id="ENSPSIT00000011278.1">
    <property type="protein sequence ID" value="ENSPSIP00000011222.1"/>
    <property type="gene ID" value="ENSPSIG00000010104.1"/>
</dbReference>
<dbReference type="Pfam" id="PF15227">
    <property type="entry name" value="zf-C3HC4_4"/>
    <property type="match status" value="1"/>
</dbReference>
<dbReference type="Gene3D" id="3.30.40.10">
    <property type="entry name" value="Zinc/RING finger domain, C3HC4 (zinc finger)"/>
    <property type="match status" value="1"/>
</dbReference>
<dbReference type="InterPro" id="IPR001870">
    <property type="entry name" value="B30.2/SPRY"/>
</dbReference>
<dbReference type="InterPro" id="IPR001841">
    <property type="entry name" value="Znf_RING"/>
</dbReference>
<name>K7FT62_PELSI</name>
<dbReference type="SMART" id="SM00589">
    <property type="entry name" value="PRY"/>
    <property type="match status" value="1"/>
</dbReference>
<dbReference type="CDD" id="cd16594">
    <property type="entry name" value="RING-HC_TRIM7-like_C-IV"/>
    <property type="match status" value="1"/>
</dbReference>
<dbReference type="InterPro" id="IPR003877">
    <property type="entry name" value="SPRY_dom"/>
</dbReference>
<dbReference type="InterPro" id="IPR013320">
    <property type="entry name" value="ConA-like_dom_sf"/>
</dbReference>
<dbReference type="InterPro" id="IPR050143">
    <property type="entry name" value="TRIM/RBCC"/>
</dbReference>
<evidence type="ECO:0000313" key="9">
    <source>
        <dbReference type="Ensembl" id="ENSPSIP00000011222.1"/>
    </source>
</evidence>
<dbReference type="Pfam" id="PF13765">
    <property type="entry name" value="PRY"/>
    <property type="match status" value="1"/>
</dbReference>
<dbReference type="PROSITE" id="PS50089">
    <property type="entry name" value="ZF_RING_2"/>
    <property type="match status" value="1"/>
</dbReference>
<dbReference type="SMART" id="SM00336">
    <property type="entry name" value="BBOX"/>
    <property type="match status" value="1"/>
</dbReference>
<keyword evidence="1" id="KW-0479">Metal-binding</keyword>
<feature type="domain" description="RING-type" evidence="6">
    <location>
        <begin position="52"/>
        <end position="93"/>
    </location>
</feature>
<dbReference type="PROSITE" id="PS00518">
    <property type="entry name" value="ZF_RING_1"/>
    <property type="match status" value="1"/>
</dbReference>
<evidence type="ECO:0000259" key="8">
    <source>
        <dbReference type="PROSITE" id="PS50188"/>
    </source>
</evidence>
<dbReference type="PROSITE" id="PS50188">
    <property type="entry name" value="B302_SPRY"/>
    <property type="match status" value="1"/>
</dbReference>
<reference evidence="10" key="1">
    <citation type="submission" date="2011-10" db="EMBL/GenBank/DDBJ databases">
        <authorList>
            <consortium name="Soft-shell Turtle Genome Consortium"/>
        </authorList>
    </citation>
    <scope>NUCLEOTIDE SEQUENCE [LARGE SCALE GENOMIC DNA]</scope>
    <source>
        <strain evidence="10">Daiwa-1</strain>
    </source>
</reference>
<evidence type="ECO:0008006" key="11">
    <source>
        <dbReference type="Google" id="ProtNLM"/>
    </source>
</evidence>
<accession>K7FT62</accession>
<dbReference type="InterPro" id="IPR003879">
    <property type="entry name" value="Butyrophylin_SPRY"/>
</dbReference>
<dbReference type="Gene3D" id="3.30.160.60">
    <property type="entry name" value="Classic Zinc Finger"/>
    <property type="match status" value="1"/>
</dbReference>
<evidence type="ECO:0000256" key="2">
    <source>
        <dbReference type="ARBA" id="ARBA00022771"/>
    </source>
</evidence>
<dbReference type="InterPro" id="IPR013083">
    <property type="entry name" value="Znf_RING/FYVE/PHD"/>
</dbReference>
<dbReference type="EMBL" id="AGCU01092478">
    <property type="status" value="NOT_ANNOTATED_CDS"/>
    <property type="molecule type" value="Genomic_DNA"/>
</dbReference>
<keyword evidence="10" id="KW-1185">Reference proteome</keyword>
<dbReference type="PRINTS" id="PR01407">
    <property type="entry name" value="BUTYPHLNCDUF"/>
</dbReference>
<sequence length="477" mass="53959">MSQSPRKGNTQVLLEVGLISELREATPIQGHCLEAAMGSGTSAESLQNEATCPICLEYFREPVTLECGHNFCQACLSRCWEAPDPLASCPQCRDPVQQRNLRPNKQLANVIEIAKRLSLQAARAAGGKGMCGAHQEPLKLFCEEDRSPICVVCHLSQAHRAHTAVPIEEAAQEYKEKIQDHLKILRDEREKLLGLKLSREESRQEYLKQTQAERQKVVAEFQQLRQFLEEQERLLLAQLQKLDQEIQNETVTRLSEEISRLSEQIGELEGTCHKPASEFLQDVRCLFSSYEKGWSQPLPEISPAMEKRIFDFPQKTAALRETLWKFKEKLEKEAELCPSHSDSLSPVNVTLDPDTAHPLLLLSEDRKRVSWADPQQPQPSSPGSFDTYVCVLGREGFTSGRHCWEVEVGDGRHWAVGVAREAVSRKGQISLSPEGGIWAVEWWEESQFRARTSPVIPLPRSPPRRIRVCLDCDRGQV</sequence>
<dbReference type="FunFam" id="2.60.120.920:FF:000004">
    <property type="entry name" value="Butyrophilin subfamily 1 member A1"/>
    <property type="match status" value="1"/>
</dbReference>
<feature type="coiled-coil region" evidence="5">
    <location>
        <begin position="225"/>
        <end position="271"/>
    </location>
</feature>
<reference evidence="9" key="4">
    <citation type="submission" date="2025-09" db="UniProtKB">
        <authorList>
            <consortium name="Ensembl"/>
        </authorList>
    </citation>
    <scope>IDENTIFICATION</scope>
</reference>
<dbReference type="AlphaFoldDB" id="K7FT62"/>
<evidence type="ECO:0000256" key="5">
    <source>
        <dbReference type="SAM" id="Coils"/>
    </source>
</evidence>
<dbReference type="GeneTree" id="ENSGT01030000234669"/>
<keyword evidence="2 4" id="KW-0863">Zinc-finger</keyword>
<evidence type="ECO:0000259" key="6">
    <source>
        <dbReference type="PROSITE" id="PS50089"/>
    </source>
</evidence>
<dbReference type="InterPro" id="IPR006574">
    <property type="entry name" value="PRY"/>
</dbReference>
<organism evidence="9 10">
    <name type="scientific">Pelodiscus sinensis</name>
    <name type="common">Chinese softshell turtle</name>
    <name type="synonym">Trionyx sinensis</name>
    <dbReference type="NCBI Taxonomy" id="13735"/>
    <lineage>
        <taxon>Eukaryota</taxon>
        <taxon>Metazoa</taxon>
        <taxon>Chordata</taxon>
        <taxon>Craniata</taxon>
        <taxon>Vertebrata</taxon>
        <taxon>Euteleostomi</taxon>
        <taxon>Archelosauria</taxon>
        <taxon>Testudinata</taxon>
        <taxon>Testudines</taxon>
        <taxon>Cryptodira</taxon>
        <taxon>Trionychia</taxon>
        <taxon>Trionychidae</taxon>
        <taxon>Pelodiscus</taxon>
    </lineage>
</organism>
<evidence type="ECO:0000256" key="1">
    <source>
        <dbReference type="ARBA" id="ARBA00022723"/>
    </source>
</evidence>
<dbReference type="SUPFAM" id="SSF57845">
    <property type="entry name" value="B-box zinc-binding domain"/>
    <property type="match status" value="1"/>
</dbReference>
<proteinExistence type="predicted"/>
<feature type="domain" description="B30.2/SPRY" evidence="8">
    <location>
        <begin position="329"/>
        <end position="477"/>
    </location>
</feature>
<protein>
    <recommendedName>
        <fullName evidence="11">Zinc finger protein RFP-like</fullName>
    </recommendedName>
</protein>